<feature type="domain" description="AMP-binding enzyme C-terminal" evidence="10">
    <location>
        <begin position="413"/>
        <end position="488"/>
    </location>
</feature>
<dbReference type="InterPro" id="IPR000873">
    <property type="entry name" value="AMP-dep_synth/lig_dom"/>
</dbReference>
<dbReference type="OrthoDB" id="9803968at2"/>
<dbReference type="SUPFAM" id="SSF56801">
    <property type="entry name" value="Acetyl-CoA synthetase-like"/>
    <property type="match status" value="1"/>
</dbReference>
<proteinExistence type="inferred from homology"/>
<keyword evidence="12" id="KW-1185">Reference proteome</keyword>
<evidence type="ECO:0000256" key="3">
    <source>
        <dbReference type="ARBA" id="ARBA00026121"/>
    </source>
</evidence>
<reference evidence="11 12" key="1">
    <citation type="submission" date="2016-01" db="EMBL/GenBank/DDBJ databases">
        <title>The new phylogeny of the genus Mycobacterium.</title>
        <authorList>
            <person name="Tarcisio F."/>
            <person name="Conor M."/>
            <person name="Antonella G."/>
            <person name="Elisabetta G."/>
            <person name="Giulia F.S."/>
            <person name="Sara T."/>
            <person name="Anna F."/>
            <person name="Clotilde B."/>
            <person name="Roberto B."/>
            <person name="Veronica D.S."/>
            <person name="Fabio R."/>
            <person name="Monica P."/>
            <person name="Olivier J."/>
            <person name="Enrico T."/>
            <person name="Nicola S."/>
        </authorList>
    </citation>
    <scope>NUCLEOTIDE SEQUENCE [LARGE SCALE GENOMIC DNA]</scope>
    <source>
        <strain evidence="11 12">DSM 45394</strain>
    </source>
</reference>
<evidence type="ECO:0000259" key="9">
    <source>
        <dbReference type="Pfam" id="PF00501"/>
    </source>
</evidence>
<dbReference type="NCBIfam" id="NF004837">
    <property type="entry name" value="PRK06187.1"/>
    <property type="match status" value="1"/>
</dbReference>
<dbReference type="RefSeq" id="WP_085266390.1">
    <property type="nucleotide sequence ID" value="NZ_LQPG01000039.1"/>
</dbReference>
<dbReference type="InterPro" id="IPR045851">
    <property type="entry name" value="AMP-bd_C_sf"/>
</dbReference>
<comment type="caution">
    <text evidence="11">The sequence shown here is derived from an EMBL/GenBank/DDBJ whole genome shotgun (WGS) entry which is preliminary data.</text>
</comment>
<evidence type="ECO:0000256" key="2">
    <source>
        <dbReference type="ARBA" id="ARBA00022598"/>
    </source>
</evidence>
<dbReference type="EMBL" id="LQPG01000039">
    <property type="protein sequence ID" value="ORW08112.1"/>
    <property type="molecule type" value="Genomic_DNA"/>
</dbReference>
<gene>
    <name evidence="11" type="ORF">AWC16_20495</name>
</gene>
<accession>A0A1X1YAG7</accession>
<evidence type="ECO:0000256" key="4">
    <source>
        <dbReference type="ARBA" id="ARBA00036813"/>
    </source>
</evidence>
<dbReference type="Gene3D" id="3.40.50.12780">
    <property type="entry name" value="N-terminal domain of ligase-like"/>
    <property type="match status" value="1"/>
</dbReference>
<dbReference type="PANTHER" id="PTHR43201:SF5">
    <property type="entry name" value="MEDIUM-CHAIN ACYL-COA LIGASE ACSF2, MITOCHONDRIAL"/>
    <property type="match status" value="1"/>
</dbReference>
<evidence type="ECO:0000256" key="1">
    <source>
        <dbReference type="ARBA" id="ARBA00006432"/>
    </source>
</evidence>
<dbReference type="Pfam" id="PF00501">
    <property type="entry name" value="AMP-binding"/>
    <property type="match status" value="1"/>
</dbReference>
<evidence type="ECO:0000256" key="8">
    <source>
        <dbReference type="ARBA" id="ARBA00083882"/>
    </source>
</evidence>
<comment type="similarity">
    <text evidence="1">Belongs to the ATP-dependent AMP-binding enzyme family.</text>
</comment>
<name>A0A1X1YAG7_9MYCO</name>
<dbReference type="EC" id="6.2.1.3" evidence="3"/>
<dbReference type="PANTHER" id="PTHR43201">
    <property type="entry name" value="ACYL-COA SYNTHETASE"/>
    <property type="match status" value="1"/>
</dbReference>
<evidence type="ECO:0000256" key="5">
    <source>
        <dbReference type="ARBA" id="ARBA00069710"/>
    </source>
</evidence>
<evidence type="ECO:0000313" key="11">
    <source>
        <dbReference type="EMBL" id="ORW08112.1"/>
    </source>
</evidence>
<dbReference type="InterPro" id="IPR025110">
    <property type="entry name" value="AMP-bd_C"/>
</dbReference>
<dbReference type="Pfam" id="PF13193">
    <property type="entry name" value="AMP-binding_C"/>
    <property type="match status" value="1"/>
</dbReference>
<evidence type="ECO:0000313" key="12">
    <source>
        <dbReference type="Proteomes" id="UP000193866"/>
    </source>
</evidence>
<dbReference type="Gene3D" id="3.30.300.30">
    <property type="match status" value="1"/>
</dbReference>
<dbReference type="InterPro" id="IPR042099">
    <property type="entry name" value="ANL_N_sf"/>
</dbReference>
<evidence type="ECO:0000256" key="6">
    <source>
        <dbReference type="ARBA" id="ARBA00076959"/>
    </source>
</evidence>
<dbReference type="InterPro" id="IPR020845">
    <property type="entry name" value="AMP-binding_CS"/>
</dbReference>
<dbReference type="FunFam" id="3.30.300.30:FF:000008">
    <property type="entry name" value="2,3-dihydroxybenzoate-AMP ligase"/>
    <property type="match status" value="1"/>
</dbReference>
<dbReference type="GO" id="GO:0031956">
    <property type="term" value="F:medium-chain fatty acid-CoA ligase activity"/>
    <property type="evidence" value="ECO:0007669"/>
    <property type="project" value="TreeGrafter"/>
</dbReference>
<organism evidence="11 12">
    <name type="scientific">Mycolicibacter longobardus</name>
    <dbReference type="NCBI Taxonomy" id="1108812"/>
    <lineage>
        <taxon>Bacteria</taxon>
        <taxon>Bacillati</taxon>
        <taxon>Actinomycetota</taxon>
        <taxon>Actinomycetes</taxon>
        <taxon>Mycobacteriales</taxon>
        <taxon>Mycobacteriaceae</taxon>
        <taxon>Mycolicibacter</taxon>
    </lineage>
</organism>
<dbReference type="Proteomes" id="UP000193866">
    <property type="component" value="Unassembled WGS sequence"/>
</dbReference>
<evidence type="ECO:0000259" key="10">
    <source>
        <dbReference type="Pfam" id="PF13193"/>
    </source>
</evidence>
<dbReference type="AlphaFoldDB" id="A0A1X1YAG7"/>
<dbReference type="CDD" id="cd05936">
    <property type="entry name" value="FC-FACS_FadD_like"/>
    <property type="match status" value="1"/>
</dbReference>
<keyword evidence="2 11" id="KW-0436">Ligase</keyword>
<dbReference type="GO" id="GO:0004467">
    <property type="term" value="F:long-chain fatty acid-CoA ligase activity"/>
    <property type="evidence" value="ECO:0007669"/>
    <property type="project" value="UniProtKB-EC"/>
</dbReference>
<feature type="domain" description="AMP-dependent synthetase/ligase" evidence="9">
    <location>
        <begin position="12"/>
        <end position="362"/>
    </location>
</feature>
<dbReference type="STRING" id="1108812.AWC16_20495"/>
<protein>
    <recommendedName>
        <fullName evidence="5">Long-chain-fatty-acid--CoA ligase FadD13</fullName>
        <ecNumber evidence="3">6.2.1.3</ecNumber>
    </recommendedName>
    <alternativeName>
        <fullName evidence="6">Fatty acyl-CoA ligase</fullName>
    </alternativeName>
    <alternativeName>
        <fullName evidence="8">Fatty acyl-CoA synthetase</fullName>
    </alternativeName>
    <alternativeName>
        <fullName evidence="7">Very-long-chain fatty-acyl-CoA synthetase</fullName>
    </alternativeName>
</protein>
<comment type="catalytic activity">
    <reaction evidence="4">
        <text>a long-chain fatty acid + ATP + CoA = a long-chain fatty acyl-CoA + AMP + diphosphate</text>
        <dbReference type="Rhea" id="RHEA:15421"/>
        <dbReference type="ChEBI" id="CHEBI:30616"/>
        <dbReference type="ChEBI" id="CHEBI:33019"/>
        <dbReference type="ChEBI" id="CHEBI:57287"/>
        <dbReference type="ChEBI" id="CHEBI:57560"/>
        <dbReference type="ChEBI" id="CHEBI:83139"/>
        <dbReference type="ChEBI" id="CHEBI:456215"/>
        <dbReference type="EC" id="6.2.1.3"/>
    </reaction>
</comment>
<sequence>MASLSGNLLAASSHYPDRVAIRVDERTLTYAEFNSAAACFATFLEQSGIKAGDRVGVMLPNSPAFAIVFYGIMHRGAVAVPMNPLLKTREVEFCLSNTGAAALFATPTFAGEAEAAAAAVGAQCWVVDDTGLAELIAELPERDAPVYRADDDVAVVLHTSGTTGKPKGAMLTHGGLGRNAEVCVRTLLQVGPDDVVIGCLPLFHVFGLTCGLNSAVLAGATLTLIPQFDPHKVLNVIARDAVTVFEGVPTMYSALLGVAHDAAPASTGSLRTCISGGAALPVQVLTDFEKAFGCTVLEGYGLSESSPVAAFNHPDRPRKPGSVGTPIEGVAMRVIGTDGAEVPQGQPGEIQIRGHNVMKGYWNQPDATQAAITPNGWLATGDVGRIDEDGYFYIVDRTKDMIIRGGYNVYPREIEEVLYEHPGVAEAAVIGLPDDSLGEEVGAAVALKHGATTDPDELREYVKARVAAYKYPRRVWLVDALPKGPTGKILKRDITIPTSENKR</sequence>
<dbReference type="PROSITE" id="PS00455">
    <property type="entry name" value="AMP_BINDING"/>
    <property type="match status" value="1"/>
</dbReference>
<evidence type="ECO:0000256" key="7">
    <source>
        <dbReference type="ARBA" id="ARBA00080667"/>
    </source>
</evidence>